<keyword evidence="3" id="KW-1185">Reference proteome</keyword>
<feature type="transmembrane region" description="Helical" evidence="1">
    <location>
        <begin position="73"/>
        <end position="92"/>
    </location>
</feature>
<feature type="transmembrane region" description="Helical" evidence="1">
    <location>
        <begin position="7"/>
        <end position="28"/>
    </location>
</feature>
<feature type="transmembrane region" description="Helical" evidence="1">
    <location>
        <begin position="98"/>
        <end position="119"/>
    </location>
</feature>
<evidence type="ECO:0000313" key="2">
    <source>
        <dbReference type="EMBL" id="ADH98276.1"/>
    </source>
</evidence>
<dbReference type="KEGG" id="bse:Bsel_0746"/>
<evidence type="ECO:0000313" key="3">
    <source>
        <dbReference type="Proteomes" id="UP000000271"/>
    </source>
</evidence>
<feature type="transmembrane region" description="Helical" evidence="1">
    <location>
        <begin position="40"/>
        <end position="61"/>
    </location>
</feature>
<sequence length="141" mass="15582">MSFISKTVSMIGLAIGVITIVAFSLTFVPAANVEVQSFTALLWFAGGVLLWIIPLQVIDALKLVRVQRRIRRIIYPYLVNAVQVGAFVYYVVQLEARVSGVVFSGVGLVLFSFAIVLIARGVYRLISRRVADELGPRVRVQ</sequence>
<name>D6XYW8_BACIE</name>
<protein>
    <submittedName>
        <fullName evidence="2">Uncharacterized protein</fullName>
    </submittedName>
</protein>
<keyword evidence="1" id="KW-0472">Membrane</keyword>
<dbReference type="STRING" id="439292.Bsel_0746"/>
<accession>D6XYW8</accession>
<keyword evidence="1" id="KW-1133">Transmembrane helix</keyword>
<evidence type="ECO:0000256" key="1">
    <source>
        <dbReference type="SAM" id="Phobius"/>
    </source>
</evidence>
<dbReference type="EMBL" id="CP001791">
    <property type="protein sequence ID" value="ADH98276.1"/>
    <property type="molecule type" value="Genomic_DNA"/>
</dbReference>
<organism evidence="2 3">
    <name type="scientific">Bacillus selenitireducens (strain ATCC 700615 / DSM 15326 / MLS10)</name>
    <dbReference type="NCBI Taxonomy" id="439292"/>
    <lineage>
        <taxon>Bacteria</taxon>
        <taxon>Bacillati</taxon>
        <taxon>Bacillota</taxon>
        <taxon>Bacilli</taxon>
        <taxon>Bacillales</taxon>
        <taxon>Bacillaceae</taxon>
        <taxon>Salisediminibacterium</taxon>
    </lineage>
</organism>
<dbReference type="HOGENOM" id="CLU_1821526_0_0_9"/>
<keyword evidence="1" id="KW-0812">Transmembrane</keyword>
<dbReference type="AlphaFoldDB" id="D6XYW8"/>
<dbReference type="Proteomes" id="UP000000271">
    <property type="component" value="Chromosome"/>
</dbReference>
<reference evidence="2" key="1">
    <citation type="submission" date="2009-10" db="EMBL/GenBank/DDBJ databases">
        <title>Complete sequence of Bacillus selenitireducens MLS10.</title>
        <authorList>
            <consortium name="US DOE Joint Genome Institute"/>
            <person name="Lucas S."/>
            <person name="Copeland A."/>
            <person name="Lapidus A."/>
            <person name="Glavina del Rio T."/>
            <person name="Dalin E."/>
            <person name="Tice H."/>
            <person name="Bruce D."/>
            <person name="Goodwin L."/>
            <person name="Pitluck S."/>
            <person name="Sims D."/>
            <person name="Brettin T."/>
            <person name="Detter J.C."/>
            <person name="Han C."/>
            <person name="Larimer F."/>
            <person name="Land M."/>
            <person name="Hauser L."/>
            <person name="Kyrpides N."/>
            <person name="Ovchinnikova G."/>
            <person name="Stolz J."/>
        </authorList>
    </citation>
    <scope>NUCLEOTIDE SEQUENCE [LARGE SCALE GENOMIC DNA]</scope>
    <source>
        <strain evidence="2">MLS10</strain>
    </source>
</reference>
<proteinExistence type="predicted"/>
<gene>
    <name evidence="2" type="ordered locus">Bsel_0746</name>
</gene>